<evidence type="ECO:0000313" key="1">
    <source>
        <dbReference type="EMBL" id="EGC40442.1"/>
    </source>
</evidence>
<dbReference type="GeneID" id="10503460"/>
<dbReference type="KEGG" id="dpp:DICPUDRAFT_74006"/>
<dbReference type="RefSeq" id="XP_003282989.1">
    <property type="nucleotide sequence ID" value="XM_003282941.1"/>
</dbReference>
<sequence>MPLIISIYSNEYDKYGNEIAGSLKGLSCFQQVDDYNLIYTVSKDSFNTLPDMLIDQNFLARFININFRGEILSFSEVPVFIDYNIKTKNFKITINIKKNY</sequence>
<reference evidence="2" key="1">
    <citation type="journal article" date="2011" name="Genome Biol.">
        <title>Comparative genomics of the social amoebae Dictyostelium discoideum and Dictyostelium purpureum.</title>
        <authorList>
            <consortium name="US DOE Joint Genome Institute (JGI-PGF)"/>
            <person name="Sucgang R."/>
            <person name="Kuo A."/>
            <person name="Tian X."/>
            <person name="Salerno W."/>
            <person name="Parikh A."/>
            <person name="Feasley C.L."/>
            <person name="Dalin E."/>
            <person name="Tu H."/>
            <person name="Huang E."/>
            <person name="Barry K."/>
            <person name="Lindquist E."/>
            <person name="Shapiro H."/>
            <person name="Bruce D."/>
            <person name="Schmutz J."/>
            <person name="Salamov A."/>
            <person name="Fey P."/>
            <person name="Gaudet P."/>
            <person name="Anjard C."/>
            <person name="Babu M.M."/>
            <person name="Basu S."/>
            <person name="Bushmanova Y."/>
            <person name="van der Wel H."/>
            <person name="Katoh-Kurasawa M."/>
            <person name="Dinh C."/>
            <person name="Coutinho P.M."/>
            <person name="Saito T."/>
            <person name="Elias M."/>
            <person name="Schaap P."/>
            <person name="Kay R.R."/>
            <person name="Henrissat B."/>
            <person name="Eichinger L."/>
            <person name="Rivero F."/>
            <person name="Putnam N.H."/>
            <person name="West C.M."/>
            <person name="Loomis W.F."/>
            <person name="Chisholm R.L."/>
            <person name="Shaulsky G."/>
            <person name="Strassmann J.E."/>
            <person name="Queller D.C."/>
            <person name="Kuspa A."/>
            <person name="Grigoriev I.V."/>
        </authorList>
    </citation>
    <scope>NUCLEOTIDE SEQUENCE [LARGE SCALE GENOMIC DNA]</scope>
    <source>
        <strain evidence="2">QSDP1</strain>
    </source>
</reference>
<dbReference type="EMBL" id="GL870942">
    <property type="protein sequence ID" value="EGC40442.1"/>
    <property type="molecule type" value="Genomic_DNA"/>
</dbReference>
<gene>
    <name evidence="1" type="ORF">DICPUDRAFT_74006</name>
</gene>
<protein>
    <submittedName>
        <fullName evidence="1">Uncharacterized protein</fullName>
    </submittedName>
</protein>
<dbReference type="AlphaFoldDB" id="F0Z6H7"/>
<dbReference type="VEuPathDB" id="AmoebaDB:DICPUDRAFT_74006"/>
<keyword evidence="2" id="KW-1185">Reference proteome</keyword>
<dbReference type="OrthoDB" id="10598171at2759"/>
<dbReference type="InParanoid" id="F0Z6H7"/>
<name>F0Z6H7_DICPU</name>
<organism evidence="1 2">
    <name type="scientific">Dictyostelium purpureum</name>
    <name type="common">Slime mold</name>
    <dbReference type="NCBI Taxonomy" id="5786"/>
    <lineage>
        <taxon>Eukaryota</taxon>
        <taxon>Amoebozoa</taxon>
        <taxon>Evosea</taxon>
        <taxon>Eumycetozoa</taxon>
        <taxon>Dictyostelia</taxon>
        <taxon>Dictyosteliales</taxon>
        <taxon>Dictyosteliaceae</taxon>
        <taxon>Dictyostelium</taxon>
    </lineage>
</organism>
<proteinExistence type="predicted"/>
<accession>F0Z6H7</accession>
<dbReference type="Proteomes" id="UP000001064">
    <property type="component" value="Unassembled WGS sequence"/>
</dbReference>
<evidence type="ECO:0000313" key="2">
    <source>
        <dbReference type="Proteomes" id="UP000001064"/>
    </source>
</evidence>